<dbReference type="InterPro" id="IPR002328">
    <property type="entry name" value="ADH_Zn_CS"/>
</dbReference>
<evidence type="ECO:0000256" key="3">
    <source>
        <dbReference type="ARBA" id="ARBA00022833"/>
    </source>
</evidence>
<dbReference type="Pfam" id="PF08240">
    <property type="entry name" value="ADH_N"/>
    <property type="match status" value="1"/>
</dbReference>
<accession>A0ABN8NYB4</accession>
<comment type="similarity">
    <text evidence="6">Belongs to the zinc-containing alcohol dehydrogenase family.</text>
</comment>
<keyword evidence="3 6" id="KW-0862">Zinc</keyword>
<dbReference type="PROSITE" id="PS00059">
    <property type="entry name" value="ADH_ZINC"/>
    <property type="match status" value="1"/>
</dbReference>
<reference evidence="8 9" key="1">
    <citation type="submission" date="2022-05" db="EMBL/GenBank/DDBJ databases">
        <authorList>
            <consortium name="Genoscope - CEA"/>
            <person name="William W."/>
        </authorList>
    </citation>
    <scope>NUCLEOTIDE SEQUENCE [LARGE SCALE GENOMIC DNA]</scope>
</reference>
<dbReference type="InterPro" id="IPR020843">
    <property type="entry name" value="ER"/>
</dbReference>
<evidence type="ECO:0000256" key="6">
    <source>
        <dbReference type="RuleBase" id="RU361277"/>
    </source>
</evidence>
<dbReference type="EMBL" id="CALNXK010000040">
    <property type="protein sequence ID" value="CAH3125076.1"/>
    <property type="molecule type" value="Genomic_DNA"/>
</dbReference>
<gene>
    <name evidence="8" type="ORF">PLOB_00031592</name>
</gene>
<dbReference type="InterPro" id="IPR011032">
    <property type="entry name" value="GroES-like_sf"/>
</dbReference>
<proteinExistence type="inferred from homology"/>
<dbReference type="InterPro" id="IPR013154">
    <property type="entry name" value="ADH-like_N"/>
</dbReference>
<keyword evidence="5" id="KW-0520">NAD</keyword>
<evidence type="ECO:0000259" key="7">
    <source>
        <dbReference type="SMART" id="SM00829"/>
    </source>
</evidence>
<feature type="domain" description="Enoyl reductase (ER)" evidence="7">
    <location>
        <begin position="47"/>
        <end position="400"/>
    </location>
</feature>
<evidence type="ECO:0000256" key="1">
    <source>
        <dbReference type="ARBA" id="ARBA00001947"/>
    </source>
</evidence>
<keyword evidence="2 6" id="KW-0479">Metal-binding</keyword>
<dbReference type="PANTHER" id="PTHR43880:SF12">
    <property type="entry name" value="ALCOHOL DEHYDROGENASE CLASS-3"/>
    <property type="match status" value="1"/>
</dbReference>
<dbReference type="InterPro" id="IPR036291">
    <property type="entry name" value="NAD(P)-bd_dom_sf"/>
</dbReference>
<dbReference type="SUPFAM" id="SSF50129">
    <property type="entry name" value="GroES-like"/>
    <property type="match status" value="2"/>
</dbReference>
<dbReference type="Gene3D" id="3.90.180.10">
    <property type="entry name" value="Medium-chain alcohol dehydrogenases, catalytic domain"/>
    <property type="match status" value="1"/>
</dbReference>
<evidence type="ECO:0000256" key="2">
    <source>
        <dbReference type="ARBA" id="ARBA00022723"/>
    </source>
</evidence>
<evidence type="ECO:0000313" key="8">
    <source>
        <dbReference type="EMBL" id="CAH3125076.1"/>
    </source>
</evidence>
<evidence type="ECO:0000256" key="5">
    <source>
        <dbReference type="ARBA" id="ARBA00023027"/>
    </source>
</evidence>
<dbReference type="InterPro" id="IPR013149">
    <property type="entry name" value="ADH-like_C"/>
</dbReference>
<dbReference type="SUPFAM" id="SSF51735">
    <property type="entry name" value="NAD(P)-binding Rossmann-fold domains"/>
    <property type="match status" value="1"/>
</dbReference>
<comment type="caution">
    <text evidence="8">The sequence shown here is derived from an EMBL/GenBank/DDBJ whole genome shotgun (WGS) entry which is preliminary data.</text>
</comment>
<name>A0ABN8NYB4_9CNID</name>
<feature type="non-terminal residue" evidence="8">
    <location>
        <position position="1"/>
    </location>
</feature>
<dbReference type="Proteomes" id="UP001159405">
    <property type="component" value="Unassembled WGS sequence"/>
</dbReference>
<dbReference type="PANTHER" id="PTHR43880">
    <property type="entry name" value="ALCOHOL DEHYDROGENASE"/>
    <property type="match status" value="1"/>
</dbReference>
<dbReference type="Pfam" id="PF00107">
    <property type="entry name" value="ADH_zinc_N"/>
    <property type="match status" value="1"/>
</dbReference>
<dbReference type="SMART" id="SM00829">
    <property type="entry name" value="PKS_ER"/>
    <property type="match status" value="1"/>
</dbReference>
<sequence length="512" mass="55811">KNPDRKLRLWSCSSSRNIEKMKGWHFYHCCFYCQPISCRAAVAWENGKPLVVETVEVNPPSTGEVRIKMVAAGVCHSDLTYFNGGYVNAVFPCIIGHEGAGIVESIGGRVTSVKPGDHVVVSYITNCGECTYCRNPKTNLCCRMDELETGVMLDGTTRLKCKGRQLYHYYGVSTFGEYSVVPEIGVIKIAESMPLDRACLIGCCVSTGYGATLNTAKVEAGSKVAVWGLGGVGLSVVMGCKAAGAARIIGIDIKAEKFDIAKDLGCTECLNPNDHTKPIQQILKVMTDGGLDYTFECIGHAETMEAAFESSHLAWGTTVIIGIGTKRDLTLNPWKLLSGRTVKGSKVGGSVAKELFPRLCEEYLAGRLNLDKLITHRMSLGEINKAFDVMRAGESIRSVILFESLPFLTVGAIIESARTSHGTGIAGPYFTSVYALTDSGSKDNAVSAFSEIEEFQSQPLTKDFRNLSRVINMPTIKMHQLQFKIQDVVEYERGHQSDLKSGHHSKFGTIVI</sequence>
<organism evidence="8 9">
    <name type="scientific">Porites lobata</name>
    <dbReference type="NCBI Taxonomy" id="104759"/>
    <lineage>
        <taxon>Eukaryota</taxon>
        <taxon>Metazoa</taxon>
        <taxon>Cnidaria</taxon>
        <taxon>Anthozoa</taxon>
        <taxon>Hexacorallia</taxon>
        <taxon>Scleractinia</taxon>
        <taxon>Fungiina</taxon>
        <taxon>Poritidae</taxon>
        <taxon>Porites</taxon>
    </lineage>
</organism>
<comment type="cofactor">
    <cofactor evidence="1 6">
        <name>Zn(2+)</name>
        <dbReference type="ChEBI" id="CHEBI:29105"/>
    </cofactor>
</comment>
<dbReference type="Gene3D" id="3.40.50.720">
    <property type="entry name" value="NAD(P)-binding Rossmann-like Domain"/>
    <property type="match status" value="1"/>
</dbReference>
<keyword evidence="9" id="KW-1185">Reference proteome</keyword>
<protein>
    <recommendedName>
        <fullName evidence="7">Enoyl reductase (ER) domain-containing protein</fullName>
    </recommendedName>
</protein>
<evidence type="ECO:0000256" key="4">
    <source>
        <dbReference type="ARBA" id="ARBA00023002"/>
    </source>
</evidence>
<evidence type="ECO:0000313" key="9">
    <source>
        <dbReference type="Proteomes" id="UP001159405"/>
    </source>
</evidence>
<keyword evidence="4" id="KW-0560">Oxidoreductase</keyword>